<gene>
    <name evidence="6" type="ORF">FRY97_02635</name>
</gene>
<dbReference type="PANTHER" id="PTHR11361">
    <property type="entry name" value="DNA MISMATCH REPAIR PROTEIN MUTS FAMILY MEMBER"/>
    <property type="match status" value="1"/>
</dbReference>
<dbReference type="EMBL" id="VOOR01000004">
    <property type="protein sequence ID" value="TXB68295.1"/>
    <property type="molecule type" value="Genomic_DNA"/>
</dbReference>
<keyword evidence="2" id="KW-0067">ATP-binding</keyword>
<sequence length="603" mass="67622">MTTNYMERAAAFEAEAARLHSRYNRLSMARLLLFLGSIVGIVLLWNQVHYLAGLAGTLAFLAGFYRFVNWHQGIRRAARHQEHLAQVNRWEAAVVEAHDFGPFHDGAGLGSLSHPNAVDLDLFGPFSMFQYLNRASTALGRQQLGSWLSEPGSPEDIRERQQAAVEMGGRLEWRQHLQAYGMEIDDDPRQIELLSRWLSEPAFVKSTPWLVAALYIIPAWSVAAAVLWALYLPWFLGVLLYLPAVLILRKFVEQVNEAHNKTAHAERALARYARLIQHMEGQSFDSPLLSRLHSAFTVGGVKASSQIGRLSYIISQLNVRYNAFAFILNVAGLWELQYMYRLEQWKASMKAHLPGWFAAMSALEALSSYGNLLHNNPDWALPTITADTMVSGTELGHPLIHRSKRVCNDIALPTDGHIKLITGSNMAGKSTFLRTVGLNMVLAMAGAPVCARSFRLPPLRVYTSMRTQDALQESTSSFYAELKRLKFIIEDVEDMAGNRPPEVQAFFLLDEILKGTNSNDRHTGSKALIRQLIRSKGSGIIATHDLELGQLEAEANGTIENLRIEVEIRGGELHFDYKLKKGVSQSFNATLLMKRMGIRIEEE</sequence>
<dbReference type="RefSeq" id="WP_147165872.1">
    <property type="nucleotide sequence ID" value="NZ_VOOR01000004.1"/>
</dbReference>
<dbReference type="SMART" id="SM00534">
    <property type="entry name" value="MUTSac"/>
    <property type="match status" value="1"/>
</dbReference>
<dbReference type="InterPro" id="IPR036187">
    <property type="entry name" value="DNA_mismatch_repair_MutS_sf"/>
</dbReference>
<dbReference type="Pfam" id="PF00488">
    <property type="entry name" value="MutS_V"/>
    <property type="match status" value="1"/>
</dbReference>
<keyword evidence="4" id="KW-0812">Transmembrane</keyword>
<dbReference type="PANTHER" id="PTHR11361:SF99">
    <property type="entry name" value="DNA MISMATCH REPAIR PROTEIN"/>
    <property type="match status" value="1"/>
</dbReference>
<evidence type="ECO:0000259" key="5">
    <source>
        <dbReference type="SMART" id="SM00534"/>
    </source>
</evidence>
<dbReference type="GO" id="GO:0030983">
    <property type="term" value="F:mismatched DNA binding"/>
    <property type="evidence" value="ECO:0007669"/>
    <property type="project" value="InterPro"/>
</dbReference>
<accession>A0A5C6S236</accession>
<feature type="transmembrane region" description="Helical" evidence="4">
    <location>
        <begin position="209"/>
        <end position="228"/>
    </location>
</feature>
<feature type="transmembrane region" description="Helical" evidence="4">
    <location>
        <begin position="28"/>
        <end position="45"/>
    </location>
</feature>
<keyword evidence="4" id="KW-0472">Membrane</keyword>
<dbReference type="InterPro" id="IPR027417">
    <property type="entry name" value="P-loop_NTPase"/>
</dbReference>
<keyword evidence="1" id="KW-0547">Nucleotide-binding</keyword>
<keyword evidence="3" id="KW-0238">DNA-binding</keyword>
<dbReference type="InterPro" id="IPR045076">
    <property type="entry name" value="MutS"/>
</dbReference>
<evidence type="ECO:0000256" key="2">
    <source>
        <dbReference type="ARBA" id="ARBA00022840"/>
    </source>
</evidence>
<evidence type="ECO:0000313" key="6">
    <source>
        <dbReference type="EMBL" id="TXB68295.1"/>
    </source>
</evidence>
<dbReference type="GO" id="GO:0006298">
    <property type="term" value="P:mismatch repair"/>
    <property type="evidence" value="ECO:0007669"/>
    <property type="project" value="InterPro"/>
</dbReference>
<keyword evidence="7" id="KW-1185">Reference proteome</keyword>
<comment type="caution">
    <text evidence="6">The sequence shown here is derived from an EMBL/GenBank/DDBJ whole genome shotgun (WGS) entry which is preliminary data.</text>
</comment>
<evidence type="ECO:0000313" key="7">
    <source>
        <dbReference type="Proteomes" id="UP000321580"/>
    </source>
</evidence>
<dbReference type="AlphaFoldDB" id="A0A5C6S236"/>
<keyword evidence="4" id="KW-1133">Transmembrane helix</keyword>
<dbReference type="GO" id="GO:0005829">
    <property type="term" value="C:cytosol"/>
    <property type="evidence" value="ECO:0007669"/>
    <property type="project" value="TreeGrafter"/>
</dbReference>
<dbReference type="Proteomes" id="UP000321580">
    <property type="component" value="Unassembled WGS sequence"/>
</dbReference>
<proteinExistence type="predicted"/>
<dbReference type="Gene3D" id="3.40.50.300">
    <property type="entry name" value="P-loop containing nucleotide triphosphate hydrolases"/>
    <property type="match status" value="1"/>
</dbReference>
<protein>
    <recommendedName>
        <fullName evidence="5">DNA mismatch repair proteins mutS family domain-containing protein</fullName>
    </recommendedName>
</protein>
<feature type="domain" description="DNA mismatch repair proteins mutS family" evidence="5">
    <location>
        <begin position="416"/>
        <end position="602"/>
    </location>
</feature>
<dbReference type="GO" id="GO:0140664">
    <property type="term" value="F:ATP-dependent DNA damage sensor activity"/>
    <property type="evidence" value="ECO:0007669"/>
    <property type="project" value="InterPro"/>
</dbReference>
<feature type="transmembrane region" description="Helical" evidence="4">
    <location>
        <begin position="51"/>
        <end position="68"/>
    </location>
</feature>
<dbReference type="CDD" id="cd03283">
    <property type="entry name" value="ABC_MutS-like"/>
    <property type="match status" value="1"/>
</dbReference>
<evidence type="ECO:0000256" key="3">
    <source>
        <dbReference type="ARBA" id="ARBA00023125"/>
    </source>
</evidence>
<reference evidence="6 7" key="1">
    <citation type="submission" date="2019-08" db="EMBL/GenBank/DDBJ databases">
        <title>Genome of Phaeodactylibacter luteus.</title>
        <authorList>
            <person name="Bowman J.P."/>
        </authorList>
    </citation>
    <scope>NUCLEOTIDE SEQUENCE [LARGE SCALE GENOMIC DNA]</scope>
    <source>
        <strain evidence="6 7">KCTC 42180</strain>
    </source>
</reference>
<dbReference type="OrthoDB" id="9802448at2"/>
<evidence type="ECO:0000256" key="4">
    <source>
        <dbReference type="SAM" id="Phobius"/>
    </source>
</evidence>
<evidence type="ECO:0000256" key="1">
    <source>
        <dbReference type="ARBA" id="ARBA00022741"/>
    </source>
</evidence>
<name>A0A5C6S236_9BACT</name>
<dbReference type="SUPFAM" id="SSF48334">
    <property type="entry name" value="DNA repair protein MutS, domain III"/>
    <property type="match status" value="1"/>
</dbReference>
<organism evidence="6 7">
    <name type="scientific">Phaeodactylibacter luteus</name>
    <dbReference type="NCBI Taxonomy" id="1564516"/>
    <lineage>
        <taxon>Bacteria</taxon>
        <taxon>Pseudomonadati</taxon>
        <taxon>Bacteroidota</taxon>
        <taxon>Saprospiria</taxon>
        <taxon>Saprospirales</taxon>
        <taxon>Haliscomenobacteraceae</taxon>
        <taxon>Phaeodactylibacter</taxon>
    </lineage>
</organism>
<dbReference type="SUPFAM" id="SSF52540">
    <property type="entry name" value="P-loop containing nucleoside triphosphate hydrolases"/>
    <property type="match status" value="1"/>
</dbReference>
<dbReference type="GO" id="GO:0005524">
    <property type="term" value="F:ATP binding"/>
    <property type="evidence" value="ECO:0007669"/>
    <property type="project" value="UniProtKB-KW"/>
</dbReference>
<dbReference type="InterPro" id="IPR000432">
    <property type="entry name" value="DNA_mismatch_repair_MutS_C"/>
</dbReference>